<keyword evidence="2" id="KW-1185">Reference proteome</keyword>
<protein>
    <submittedName>
        <fullName evidence="1">Uncharacterized protein</fullName>
    </submittedName>
</protein>
<proteinExistence type="predicted"/>
<dbReference type="Proteomes" id="UP001157502">
    <property type="component" value="Chromosome 1"/>
</dbReference>
<organism evidence="1 2">
    <name type="scientific">Dallia pectoralis</name>
    <name type="common">Alaska blackfish</name>
    <dbReference type="NCBI Taxonomy" id="75939"/>
    <lineage>
        <taxon>Eukaryota</taxon>
        <taxon>Metazoa</taxon>
        <taxon>Chordata</taxon>
        <taxon>Craniata</taxon>
        <taxon>Vertebrata</taxon>
        <taxon>Euteleostomi</taxon>
        <taxon>Actinopterygii</taxon>
        <taxon>Neopterygii</taxon>
        <taxon>Teleostei</taxon>
        <taxon>Protacanthopterygii</taxon>
        <taxon>Esociformes</taxon>
        <taxon>Umbridae</taxon>
        <taxon>Dallia</taxon>
    </lineage>
</organism>
<accession>A0ACC2HIY2</accession>
<gene>
    <name evidence="1" type="ORF">DPEC_G00001860</name>
</gene>
<evidence type="ECO:0000313" key="1">
    <source>
        <dbReference type="EMBL" id="KAJ8015934.1"/>
    </source>
</evidence>
<evidence type="ECO:0000313" key="2">
    <source>
        <dbReference type="Proteomes" id="UP001157502"/>
    </source>
</evidence>
<reference evidence="1" key="1">
    <citation type="submission" date="2021-05" db="EMBL/GenBank/DDBJ databases">
        <authorList>
            <person name="Pan Q."/>
            <person name="Jouanno E."/>
            <person name="Zahm M."/>
            <person name="Klopp C."/>
            <person name="Cabau C."/>
            <person name="Louis A."/>
            <person name="Berthelot C."/>
            <person name="Parey E."/>
            <person name="Roest Crollius H."/>
            <person name="Montfort J."/>
            <person name="Robinson-Rechavi M."/>
            <person name="Bouchez O."/>
            <person name="Lampietro C."/>
            <person name="Lopez Roques C."/>
            <person name="Donnadieu C."/>
            <person name="Postlethwait J."/>
            <person name="Bobe J."/>
            <person name="Dillon D."/>
            <person name="Chandos A."/>
            <person name="von Hippel F."/>
            <person name="Guiguen Y."/>
        </authorList>
    </citation>
    <scope>NUCLEOTIDE SEQUENCE</scope>
    <source>
        <strain evidence="1">YG-Jan2019</strain>
    </source>
</reference>
<name>A0ACC2HIY2_DALPE</name>
<dbReference type="EMBL" id="CM055728">
    <property type="protein sequence ID" value="KAJ8015934.1"/>
    <property type="molecule type" value="Genomic_DNA"/>
</dbReference>
<sequence length="474" mass="52397">MYKGSTPQLRALPLSEHYSEWRRNCSLSTWLDRTIRRGYTVQFLCAPPPFSGVVETVIRSEEKVTALLSEIANLREKGAIDIVPRDQRERGFYSPYFLVPKRTGEMRPILDLRILNRCVAKRPFRMLTEAGSGNHVPVRAHVGRSRSRNVGVAAYARPSTLVCSTESRPGASPSAHADNSLYPGGGFGLLEKPSGPRTGSPVGQSVSDDAGLHGRVTDRLGGCVSGTGGRGVWPRSQRHINLLELETVQLVLTHFAPRLRGRDVLIRSDNRATVAYINRQGGVRSPVLHEAATRLWLWAHRHLRSLSAVHVPGRQNVGADLMSRGGPRDDDWRLNPEIVSLIWERFGEARADLFAARENSQCRLWFSLRAQDGPPLGTDAFAHQSWPKGLLYAFPPLSCLARLLARVKADHLTVIVVAPDLPGALWYPEMIQLLAAEPWPLPPRGDALSQALGTIERGPVISGPLKVWLLRGTD</sequence>
<comment type="caution">
    <text evidence="1">The sequence shown here is derived from an EMBL/GenBank/DDBJ whole genome shotgun (WGS) entry which is preliminary data.</text>
</comment>